<name>A0A7X2MWA9_9CLOT</name>
<dbReference type="Proteomes" id="UP000460287">
    <property type="component" value="Unassembled WGS sequence"/>
</dbReference>
<protein>
    <submittedName>
        <fullName evidence="1">Uncharacterized protein</fullName>
    </submittedName>
</protein>
<dbReference type="EMBL" id="VULX01000002">
    <property type="protein sequence ID" value="MSR90276.1"/>
    <property type="molecule type" value="Genomic_DNA"/>
</dbReference>
<evidence type="ECO:0000313" key="1">
    <source>
        <dbReference type="EMBL" id="MSR90276.1"/>
    </source>
</evidence>
<proteinExistence type="predicted"/>
<gene>
    <name evidence="1" type="ORF">FYJ33_02285</name>
</gene>
<comment type="caution">
    <text evidence="1">The sequence shown here is derived from an EMBL/GenBank/DDBJ whole genome shotgun (WGS) entry which is preliminary data.</text>
</comment>
<sequence length="176" mass="19703">MDIKDLNLSFLKKLKKLNNSTKIETRKKVVAFDIGSSNIKIVQGMYFKNKLSINKCIEVPTPDDCVDDGDIVNNKKLLSTVQYILEENKISGEYEKEAIKTPVFINAFNIIHGVYKGNQVIDISNNLSFPRGSRVAMAASFTYTGAIEPKISVVNGKIISKPVIYKVNKSTKQLEK</sequence>
<accession>A0A7X2MWA9</accession>
<dbReference type="Gene3D" id="3.30.420.40">
    <property type="match status" value="1"/>
</dbReference>
<organism evidence="1 2">
    <name type="scientific">Inconstantimicrobium porci</name>
    <dbReference type="NCBI Taxonomy" id="2652291"/>
    <lineage>
        <taxon>Bacteria</taxon>
        <taxon>Bacillati</taxon>
        <taxon>Bacillota</taxon>
        <taxon>Clostridia</taxon>
        <taxon>Eubacteriales</taxon>
        <taxon>Clostridiaceae</taxon>
        <taxon>Inconstantimicrobium</taxon>
    </lineage>
</organism>
<evidence type="ECO:0000313" key="2">
    <source>
        <dbReference type="Proteomes" id="UP000460287"/>
    </source>
</evidence>
<keyword evidence="2" id="KW-1185">Reference proteome</keyword>
<reference evidence="1 2" key="1">
    <citation type="submission" date="2019-08" db="EMBL/GenBank/DDBJ databases">
        <title>In-depth cultivation of the pig gut microbiome towards novel bacterial diversity and tailored functional studies.</title>
        <authorList>
            <person name="Wylensek D."/>
            <person name="Hitch T.C.A."/>
            <person name="Clavel T."/>
        </authorList>
    </citation>
    <scope>NUCLEOTIDE SEQUENCE [LARGE SCALE GENOMIC DNA]</scope>
    <source>
        <strain evidence="1 2">WCA-383-APC-5B</strain>
    </source>
</reference>
<dbReference type="AlphaFoldDB" id="A0A7X2MWA9"/>